<dbReference type="Pfam" id="PF08803">
    <property type="entry name" value="ydhR"/>
    <property type="match status" value="1"/>
</dbReference>
<evidence type="ECO:0000313" key="2">
    <source>
        <dbReference type="Proteomes" id="UP000193100"/>
    </source>
</evidence>
<name>A0A1W6KA03_9GAMM</name>
<dbReference type="AlphaFoldDB" id="A0A1W6KA03"/>
<accession>A0A1W6KA03</accession>
<dbReference type="SUPFAM" id="SSF54909">
    <property type="entry name" value="Dimeric alpha+beta barrel"/>
    <property type="match status" value="1"/>
</dbReference>
<dbReference type="Proteomes" id="UP000193100">
    <property type="component" value="Chromosome"/>
</dbReference>
<dbReference type="InterPro" id="IPR011008">
    <property type="entry name" value="Dimeric_a/b-barrel"/>
</dbReference>
<proteinExistence type="predicted"/>
<protein>
    <submittedName>
        <fullName evidence="1">Putative mono-oxygenase ydhR</fullName>
    </submittedName>
</protein>
<reference evidence="1 2" key="1">
    <citation type="submission" date="2017-04" db="EMBL/GenBank/DDBJ databases">
        <title>Genome Sequence of Marinobacter salarius strain SMR5 Isolated from a culture of the Diatom Skeletonema marinoi.</title>
        <authorList>
            <person name="Topel M."/>
            <person name="Pinder M.I.M."/>
            <person name="Johansson O.N."/>
            <person name="Kourtchenko O."/>
            <person name="Godhe A."/>
            <person name="Clarke A.K."/>
        </authorList>
    </citation>
    <scope>NUCLEOTIDE SEQUENCE [LARGE SCALE GENOMIC DNA]</scope>
    <source>
        <strain evidence="1 2">SMR5</strain>
    </source>
</reference>
<organism evidence="1 2">
    <name type="scientific">Marinobacter salarius</name>
    <dbReference type="NCBI Taxonomy" id="1420917"/>
    <lineage>
        <taxon>Bacteria</taxon>
        <taxon>Pseudomonadati</taxon>
        <taxon>Pseudomonadota</taxon>
        <taxon>Gammaproteobacteria</taxon>
        <taxon>Pseudomonadales</taxon>
        <taxon>Marinobacteraceae</taxon>
        <taxon>Marinobacter</taxon>
    </lineage>
</organism>
<dbReference type="RefSeq" id="WP_085680652.1">
    <property type="nucleotide sequence ID" value="NZ_CP020931.1"/>
</dbReference>
<sequence>MITVITTFRLSTPITQEEARTIFLSTAPKYQDVAGLYRKCYVLSQDGSTAGGVYLWNSQEEAEAMYTENWRAFVREKYGTDPLVTYFETPVVVDNVTHEILSDDQAGSAA</sequence>
<evidence type="ECO:0000313" key="1">
    <source>
        <dbReference type="EMBL" id="ARM84266.1"/>
    </source>
</evidence>
<dbReference type="InterPro" id="IPR014910">
    <property type="entry name" value="YdhR"/>
</dbReference>
<gene>
    <name evidence="1" type="ORF">MARSALSMR5_02193</name>
</gene>
<dbReference type="GeneID" id="77256139"/>
<dbReference type="Gene3D" id="3.30.70.100">
    <property type="match status" value="1"/>
</dbReference>
<dbReference type="EMBL" id="CP020931">
    <property type="protein sequence ID" value="ARM84266.1"/>
    <property type="molecule type" value="Genomic_DNA"/>
</dbReference>